<keyword evidence="2 13" id="KW-0132">Cell division</keyword>
<dbReference type="GO" id="GO:0051301">
    <property type="term" value="P:cell division"/>
    <property type="evidence" value="ECO:0007669"/>
    <property type="project" value="UniProtKB-KW"/>
</dbReference>
<dbReference type="Pfam" id="PF08245">
    <property type="entry name" value="Mur_ligase_M"/>
    <property type="match status" value="1"/>
</dbReference>
<dbReference type="EMBL" id="DMUP01000152">
    <property type="protein sequence ID" value="HAR56436.1"/>
    <property type="molecule type" value="Genomic_DNA"/>
</dbReference>
<dbReference type="Gene3D" id="3.90.190.20">
    <property type="entry name" value="Mur ligase, C-terminal domain"/>
    <property type="match status" value="1"/>
</dbReference>
<dbReference type="InterPro" id="IPR000713">
    <property type="entry name" value="Mur_ligase_N"/>
</dbReference>
<evidence type="ECO:0000256" key="4">
    <source>
        <dbReference type="ARBA" id="ARBA00022984"/>
    </source>
</evidence>
<keyword evidence="5 13" id="KW-0131">Cell cycle</keyword>
<comment type="function">
    <text evidence="13">Catalyzes the addition of meso-diaminopimelic acid to the nucleotide precursor UDP-N-acetylmuramoyl-L-alanyl-D-glutamate (UMAG) in the biosynthesis of bacterial cell-wall peptidoglycan.</text>
</comment>
<feature type="modified residue" description="N6-carboxylysine" evidence="13">
    <location>
        <position position="218"/>
    </location>
</feature>
<dbReference type="GO" id="GO:0005737">
    <property type="term" value="C:cytoplasm"/>
    <property type="evidence" value="ECO:0007669"/>
    <property type="project" value="UniProtKB-SubCell"/>
</dbReference>
<dbReference type="SUPFAM" id="SSF53623">
    <property type="entry name" value="MurD-like peptide ligases, catalytic domain"/>
    <property type="match status" value="1"/>
</dbReference>
<dbReference type="InterPro" id="IPR035911">
    <property type="entry name" value="MurE/MurF_N"/>
</dbReference>
<evidence type="ECO:0000256" key="14">
    <source>
        <dbReference type="RuleBase" id="RU004135"/>
    </source>
</evidence>
<comment type="pathway">
    <text evidence="13 14">Cell wall biogenesis; peptidoglycan biosynthesis.</text>
</comment>
<dbReference type="PANTHER" id="PTHR23135">
    <property type="entry name" value="MUR LIGASE FAMILY MEMBER"/>
    <property type="match status" value="1"/>
</dbReference>
<dbReference type="Proteomes" id="UP000262878">
    <property type="component" value="Unassembled WGS sequence"/>
</dbReference>
<feature type="binding site" evidence="13">
    <location>
        <begin position="151"/>
        <end position="152"/>
    </location>
    <ligand>
        <name>UDP-N-acetyl-alpha-D-muramoyl-L-alanyl-D-glutamate</name>
        <dbReference type="ChEBI" id="CHEBI:83900"/>
    </ligand>
</feature>
<evidence type="ECO:0000256" key="3">
    <source>
        <dbReference type="ARBA" id="ARBA00022960"/>
    </source>
</evidence>
<dbReference type="InterPro" id="IPR005761">
    <property type="entry name" value="UDP-N-AcMur-Glu-dNH2Pim_ligase"/>
</dbReference>
<dbReference type="GO" id="GO:0005524">
    <property type="term" value="F:ATP binding"/>
    <property type="evidence" value="ECO:0007669"/>
    <property type="project" value="UniProtKB-UniRule"/>
</dbReference>
<comment type="caution">
    <text evidence="18">The sequence shown here is derived from an EMBL/GenBank/DDBJ whole genome shotgun (WGS) entry which is preliminary data.</text>
</comment>
<comment type="subcellular location">
    <subcellularLocation>
        <location evidence="13 14">Cytoplasm</location>
    </subcellularLocation>
</comment>
<dbReference type="NCBIfam" id="TIGR01085">
    <property type="entry name" value="murE"/>
    <property type="match status" value="1"/>
</dbReference>
<keyword evidence="13" id="KW-0460">Magnesium</keyword>
<feature type="domain" description="Mur ligase N-terminal catalytic" evidence="15">
    <location>
        <begin position="19"/>
        <end position="66"/>
    </location>
</feature>
<dbReference type="FunFam" id="3.90.190.20:FF:000006">
    <property type="entry name" value="UDP-N-acetylmuramoyl-L-alanyl-D-glutamate--2,6-diaminopimelate ligase"/>
    <property type="match status" value="1"/>
</dbReference>
<feature type="binding site" evidence="13">
    <location>
        <position position="457"/>
    </location>
    <ligand>
        <name>meso-2,6-diaminopimelate</name>
        <dbReference type="ChEBI" id="CHEBI:57791"/>
    </ligand>
</feature>
<dbReference type="Pfam" id="PF02875">
    <property type="entry name" value="Mur_ligase_C"/>
    <property type="match status" value="1"/>
</dbReference>
<keyword evidence="6 13" id="KW-0961">Cell wall biogenesis/degradation</keyword>
<dbReference type="SUPFAM" id="SSF53244">
    <property type="entry name" value="MurD-like peptide ligases, peptide-binding domain"/>
    <property type="match status" value="1"/>
</dbReference>
<dbReference type="GO" id="GO:0008765">
    <property type="term" value="F:UDP-N-acetylmuramoylalanyl-D-glutamate-2,6-diaminopimelate ligase activity"/>
    <property type="evidence" value="ECO:0007669"/>
    <property type="project" value="UniProtKB-UniRule"/>
</dbReference>
<dbReference type="STRING" id="314276.OS145_05245"/>
<dbReference type="InterPro" id="IPR036615">
    <property type="entry name" value="Mur_ligase_C_dom_sf"/>
</dbReference>
<dbReference type="UniPathway" id="UPA00219"/>
<evidence type="ECO:0000259" key="16">
    <source>
        <dbReference type="Pfam" id="PF02875"/>
    </source>
</evidence>
<keyword evidence="4 13" id="KW-0573">Peptidoglycan synthesis</keyword>
<evidence type="ECO:0000256" key="10">
    <source>
        <dbReference type="ARBA" id="ARBA00075482"/>
    </source>
</evidence>
<evidence type="ECO:0000313" key="19">
    <source>
        <dbReference type="Proteomes" id="UP000262878"/>
    </source>
</evidence>
<evidence type="ECO:0000256" key="13">
    <source>
        <dbReference type="HAMAP-Rule" id="MF_00208"/>
    </source>
</evidence>
<keyword evidence="13 18" id="KW-0436">Ligase</keyword>
<comment type="caution">
    <text evidence="13">Lacks conserved residue(s) required for the propagation of feature annotation.</text>
</comment>
<evidence type="ECO:0000256" key="5">
    <source>
        <dbReference type="ARBA" id="ARBA00023306"/>
    </source>
</evidence>
<dbReference type="HAMAP" id="MF_00208">
    <property type="entry name" value="MurE"/>
    <property type="match status" value="1"/>
</dbReference>
<feature type="binding site" evidence="13">
    <location>
        <begin position="402"/>
        <end position="405"/>
    </location>
    <ligand>
        <name>meso-2,6-diaminopimelate</name>
        <dbReference type="ChEBI" id="CHEBI:57791"/>
    </ligand>
</feature>
<gene>
    <name evidence="13" type="primary">murE</name>
    <name evidence="18" type="ORF">DCR58_06590</name>
</gene>
<dbReference type="NCBIfam" id="NF001126">
    <property type="entry name" value="PRK00139.1-4"/>
    <property type="match status" value="1"/>
</dbReference>
<dbReference type="InterPro" id="IPR013221">
    <property type="entry name" value="Mur_ligase_cen"/>
</dbReference>
<dbReference type="AlphaFoldDB" id="A0A348WPH4"/>
<dbReference type="InterPro" id="IPR004101">
    <property type="entry name" value="Mur_ligase_C"/>
</dbReference>
<evidence type="ECO:0000259" key="17">
    <source>
        <dbReference type="Pfam" id="PF08245"/>
    </source>
</evidence>
<comment type="similarity">
    <text evidence="1 13">Belongs to the MurCDEF family. MurE subfamily.</text>
</comment>
<dbReference type="PANTHER" id="PTHR23135:SF4">
    <property type="entry name" value="UDP-N-ACETYLMURAMOYL-L-ALANYL-D-GLUTAMATE--2,6-DIAMINOPIMELATE LIGASE MURE HOMOLOG, CHLOROPLASTIC"/>
    <property type="match status" value="1"/>
</dbReference>
<dbReference type="GO" id="GO:0008360">
    <property type="term" value="P:regulation of cell shape"/>
    <property type="evidence" value="ECO:0007669"/>
    <property type="project" value="UniProtKB-KW"/>
</dbReference>
<evidence type="ECO:0000256" key="1">
    <source>
        <dbReference type="ARBA" id="ARBA00005898"/>
    </source>
</evidence>
<feature type="binding site" evidence="13">
    <location>
        <position position="378"/>
    </location>
    <ligand>
        <name>meso-2,6-diaminopimelate</name>
        <dbReference type="ChEBI" id="CHEBI:57791"/>
    </ligand>
</feature>
<dbReference type="GO" id="GO:0071555">
    <property type="term" value="P:cell wall organization"/>
    <property type="evidence" value="ECO:0007669"/>
    <property type="project" value="UniProtKB-KW"/>
</dbReference>
<feature type="short sequence motif" description="Meso-diaminopimelate recognition motif" evidence="13">
    <location>
        <begin position="402"/>
        <end position="405"/>
    </location>
</feature>
<feature type="domain" description="Mur ligase central" evidence="17">
    <location>
        <begin position="107"/>
        <end position="306"/>
    </location>
</feature>
<dbReference type="Pfam" id="PF01225">
    <property type="entry name" value="Mur_ligase"/>
    <property type="match status" value="1"/>
</dbReference>
<accession>A0A348WPH4</accession>
<evidence type="ECO:0000256" key="2">
    <source>
        <dbReference type="ARBA" id="ARBA00022618"/>
    </source>
</evidence>
<keyword evidence="13" id="KW-0067">ATP-binding</keyword>
<feature type="binding site" evidence="13">
    <location>
        <position position="184"/>
    </location>
    <ligand>
        <name>UDP-N-acetyl-alpha-D-muramoyl-L-alanyl-D-glutamate</name>
        <dbReference type="ChEBI" id="CHEBI:83900"/>
    </ligand>
</feature>
<feature type="binding site" evidence="13">
    <location>
        <position position="26"/>
    </location>
    <ligand>
        <name>UDP-N-acetyl-alpha-D-muramoyl-L-alanyl-D-glutamate</name>
        <dbReference type="ChEBI" id="CHEBI:83900"/>
    </ligand>
</feature>
<comment type="catalytic activity">
    <reaction evidence="7 13">
        <text>UDP-N-acetyl-alpha-D-muramoyl-L-alanyl-D-glutamate + meso-2,6-diaminopimelate + ATP = UDP-N-acetyl-alpha-D-muramoyl-L-alanyl-gamma-D-glutamyl-meso-2,6-diaminopimelate + ADP + phosphate + H(+)</text>
        <dbReference type="Rhea" id="RHEA:23676"/>
        <dbReference type="ChEBI" id="CHEBI:15378"/>
        <dbReference type="ChEBI" id="CHEBI:30616"/>
        <dbReference type="ChEBI" id="CHEBI:43474"/>
        <dbReference type="ChEBI" id="CHEBI:57791"/>
        <dbReference type="ChEBI" id="CHEBI:83900"/>
        <dbReference type="ChEBI" id="CHEBI:83905"/>
        <dbReference type="ChEBI" id="CHEBI:456216"/>
        <dbReference type="EC" id="6.3.2.13"/>
    </reaction>
</comment>
<sequence length="485" mass="52916">MQLRDLLPPLPITFPNVAVSGIKLDSRQVANGDLFVAVPGYVTDGRDYINTAIAAGARAILAEGSSLRYEENGGAVCVFMPGVKEQLSEIAGRFFNHPSRHATLIGVTGTNGKTSVTHLAAQLAEKLGYTAAVIGTTGSGLIGQLLPEKHTTPDAVTVQQRLSTLVAEGADFIAMEVSSHALVQRRVEALRFDTAVATNISRDHLDYHGSMAHYVDAKRRLFEDFELNHRVINLDDRYLRDWLEGASNGLSISLQGHSRANIQVSDLAFAEHGTTFTLAYEGREAQFSTPLLGRFNVYNVVSAVAIMLAQKQSLTAIAQHCRHLSPVPGRMEAFQAGSSPLVVVDYAHTPDALQQVLQALRLHCKGKLWCVFGCGGDRDRGKRPQMGQVAAEFADRVVVTDDNPRTEAPQQIIADIMAGIADKRKVHSMEGRRQAVLDTIERAAPDDVVLLAGKGHEDYQVIGHERIDYNERQIVQDWISGVNND</sequence>
<comment type="cofactor">
    <cofactor evidence="13">
        <name>Mg(2+)</name>
        <dbReference type="ChEBI" id="CHEBI:18420"/>
    </cofactor>
</comment>
<dbReference type="InterPro" id="IPR036565">
    <property type="entry name" value="Mur-like_cat_sf"/>
</dbReference>
<protein>
    <recommendedName>
        <fullName evidence="9 13">UDP-N-acetylmuramoyl-L-alanyl-D-glutamate--2,6-diaminopimelate ligase</fullName>
        <ecNumber evidence="8 13">6.3.2.13</ecNumber>
    </recommendedName>
    <alternativeName>
        <fullName evidence="10 13">Meso-A2pm-adding enzyme</fullName>
    </alternativeName>
    <alternativeName>
        <fullName evidence="11 13">Meso-diaminopimelate-adding enzyme</fullName>
    </alternativeName>
    <alternativeName>
        <fullName evidence="12 13">UDP-MurNAc-L-Ala-D-Glu:meso-diaminopimelate ligase</fullName>
    </alternativeName>
    <alternativeName>
        <fullName evidence="13">UDP-MurNAc-tripeptide synthetase</fullName>
    </alternativeName>
    <alternativeName>
        <fullName evidence="13">UDP-N-acetylmuramyl-tripeptide synthetase</fullName>
    </alternativeName>
</protein>
<dbReference type="Gene3D" id="3.40.1390.10">
    <property type="entry name" value="MurE/MurF, N-terminal domain"/>
    <property type="match status" value="1"/>
</dbReference>
<dbReference type="NCBIfam" id="NF001124">
    <property type="entry name" value="PRK00139.1-2"/>
    <property type="match status" value="1"/>
</dbReference>
<feature type="binding site" evidence="13">
    <location>
        <position position="453"/>
    </location>
    <ligand>
        <name>meso-2,6-diaminopimelate</name>
        <dbReference type="ChEBI" id="CHEBI:57791"/>
    </ligand>
</feature>
<dbReference type="Gene3D" id="3.40.1190.10">
    <property type="entry name" value="Mur-like, catalytic domain"/>
    <property type="match status" value="1"/>
</dbReference>
<evidence type="ECO:0000256" key="7">
    <source>
        <dbReference type="ARBA" id="ARBA00050251"/>
    </source>
</evidence>
<keyword evidence="3 13" id="KW-0133">Cell shape</keyword>
<feature type="binding site" evidence="13">
    <location>
        <position position="186"/>
    </location>
    <ligand>
        <name>UDP-N-acetyl-alpha-D-muramoyl-L-alanyl-D-glutamate</name>
        <dbReference type="ChEBI" id="CHEBI:83900"/>
    </ligand>
</feature>
<dbReference type="GO" id="GO:0000287">
    <property type="term" value="F:magnesium ion binding"/>
    <property type="evidence" value="ECO:0007669"/>
    <property type="project" value="UniProtKB-UniRule"/>
</dbReference>
<dbReference type="NCBIfam" id="NF001123">
    <property type="entry name" value="PRK00139.1-1"/>
    <property type="match status" value="1"/>
</dbReference>
<feature type="binding site" evidence="13">
    <location>
        <position position="178"/>
    </location>
    <ligand>
        <name>UDP-N-acetyl-alpha-D-muramoyl-L-alanyl-D-glutamate</name>
        <dbReference type="ChEBI" id="CHEBI:83900"/>
    </ligand>
</feature>
<dbReference type="EC" id="6.3.2.13" evidence="8 13"/>
<dbReference type="GO" id="GO:0009252">
    <property type="term" value="P:peptidoglycan biosynthetic process"/>
    <property type="evidence" value="ECO:0007669"/>
    <property type="project" value="UniProtKB-UniRule"/>
</dbReference>
<name>A0A348WPH4_9GAMM</name>
<feature type="domain" description="Mur ligase C-terminal" evidence="16">
    <location>
        <begin position="329"/>
        <end position="455"/>
    </location>
</feature>
<comment type="PTM">
    <text evidence="13">Carboxylation is probably crucial for Mg(2+) binding and, consequently, for the gamma-phosphate positioning of ATP.</text>
</comment>
<evidence type="ECO:0000256" key="6">
    <source>
        <dbReference type="ARBA" id="ARBA00023316"/>
    </source>
</evidence>
<dbReference type="SUPFAM" id="SSF63418">
    <property type="entry name" value="MurE/MurF N-terminal domain"/>
    <property type="match status" value="1"/>
</dbReference>
<feature type="binding site" evidence="13">
    <location>
        <begin position="109"/>
        <end position="115"/>
    </location>
    <ligand>
        <name>ATP</name>
        <dbReference type="ChEBI" id="CHEBI:30616"/>
    </ligand>
</feature>
<evidence type="ECO:0000256" key="11">
    <source>
        <dbReference type="ARBA" id="ARBA00076158"/>
    </source>
</evidence>
<feature type="binding site" evidence="13">
    <location>
        <position position="24"/>
    </location>
    <ligand>
        <name>UDP-N-acetyl-alpha-D-muramoyl-L-alanyl-D-glutamate</name>
        <dbReference type="ChEBI" id="CHEBI:83900"/>
    </ligand>
</feature>
<evidence type="ECO:0000313" key="18">
    <source>
        <dbReference type="EMBL" id="HAR56436.1"/>
    </source>
</evidence>
<evidence type="ECO:0000259" key="15">
    <source>
        <dbReference type="Pfam" id="PF01225"/>
    </source>
</evidence>
<keyword evidence="13" id="KW-0547">Nucleotide-binding</keyword>
<evidence type="ECO:0000256" key="9">
    <source>
        <dbReference type="ARBA" id="ARBA00072883"/>
    </source>
</evidence>
<organism evidence="18 19">
    <name type="scientific">Idiomarina baltica</name>
    <dbReference type="NCBI Taxonomy" id="190892"/>
    <lineage>
        <taxon>Bacteria</taxon>
        <taxon>Pseudomonadati</taxon>
        <taxon>Pseudomonadota</taxon>
        <taxon>Gammaproteobacteria</taxon>
        <taxon>Alteromonadales</taxon>
        <taxon>Idiomarinaceae</taxon>
        <taxon>Idiomarina</taxon>
    </lineage>
</organism>
<proteinExistence type="inferred from homology"/>
<reference evidence="18 19" key="1">
    <citation type="journal article" date="2018" name="Nat. Biotechnol.">
        <title>A standardized bacterial taxonomy based on genome phylogeny substantially revises the tree of life.</title>
        <authorList>
            <person name="Parks D.H."/>
            <person name="Chuvochina M."/>
            <person name="Waite D.W."/>
            <person name="Rinke C."/>
            <person name="Skarshewski A."/>
            <person name="Chaumeil P.A."/>
            <person name="Hugenholtz P."/>
        </authorList>
    </citation>
    <scope>NUCLEOTIDE SEQUENCE [LARGE SCALE GENOMIC DNA]</scope>
    <source>
        <strain evidence="18">UBA9360</strain>
    </source>
</reference>
<evidence type="ECO:0000256" key="8">
    <source>
        <dbReference type="ARBA" id="ARBA00066633"/>
    </source>
</evidence>
<evidence type="ECO:0000256" key="12">
    <source>
        <dbReference type="ARBA" id="ARBA00081560"/>
    </source>
</evidence>
<keyword evidence="13" id="KW-0963">Cytoplasm</keyword>